<protein>
    <submittedName>
        <fullName evidence="1">Uncharacterized protein</fullName>
    </submittedName>
</protein>
<reference evidence="1 2" key="1">
    <citation type="submission" date="2017-12" db="EMBL/GenBank/DDBJ databases">
        <title>Comparative genomics of Botrytis spp.</title>
        <authorList>
            <person name="Valero-Jimenez C.A."/>
            <person name="Tapia P."/>
            <person name="Veloso J."/>
            <person name="Silva-Moreno E."/>
            <person name="Staats M."/>
            <person name="Valdes J.H."/>
            <person name="Van Kan J.A.L."/>
        </authorList>
    </citation>
    <scope>NUCLEOTIDE SEQUENCE [LARGE SCALE GENOMIC DNA]</scope>
    <source>
        <strain evidence="1 2">MUCL435</strain>
    </source>
</reference>
<organism evidence="1 2">
    <name type="scientific">Botrytis galanthina</name>
    <dbReference type="NCBI Taxonomy" id="278940"/>
    <lineage>
        <taxon>Eukaryota</taxon>
        <taxon>Fungi</taxon>
        <taxon>Dikarya</taxon>
        <taxon>Ascomycota</taxon>
        <taxon>Pezizomycotina</taxon>
        <taxon>Leotiomycetes</taxon>
        <taxon>Helotiales</taxon>
        <taxon>Sclerotiniaceae</taxon>
        <taxon>Botrytis</taxon>
    </lineage>
</organism>
<keyword evidence="2" id="KW-1185">Reference proteome</keyword>
<dbReference type="AlphaFoldDB" id="A0A4S8QHD0"/>
<dbReference type="Proteomes" id="UP000308671">
    <property type="component" value="Unassembled WGS sequence"/>
</dbReference>
<accession>A0A4S8QHD0</accession>
<dbReference type="OrthoDB" id="4710221at2759"/>
<evidence type="ECO:0000313" key="2">
    <source>
        <dbReference type="Proteomes" id="UP000308671"/>
    </source>
</evidence>
<evidence type="ECO:0000313" key="1">
    <source>
        <dbReference type="EMBL" id="THV43840.1"/>
    </source>
</evidence>
<dbReference type="EMBL" id="PQXL01000866">
    <property type="protein sequence ID" value="THV43840.1"/>
    <property type="molecule type" value="Genomic_DNA"/>
</dbReference>
<comment type="caution">
    <text evidence="1">The sequence shown here is derived from an EMBL/GenBank/DDBJ whole genome shotgun (WGS) entry which is preliminary data.</text>
</comment>
<name>A0A4S8QHD0_9HELO</name>
<gene>
    <name evidence="1" type="ORF">BGAL_0871g00020</name>
</gene>
<proteinExistence type="predicted"/>
<sequence length="219" mass="24599">MIYDENISGLGGMKLLIKATRNAAISSNLGHQLPALKHRNKRNPITKKRSELRRRLESGMAKTNDGIPRNWGSYNRIIQNRGLCTNRAMEAPRLLPGPEIYNLDEIMNFGGVFNKVEDSGISTANLDVLEEILISTISFLHTKRISYPITDIDELHFVYSRPSLEGNEKRATLRLLLGPNKSASLISNTNDSSIILSKDIKQARSIFYFPKETNEATLS</sequence>